<keyword evidence="3" id="KW-0804">Transcription</keyword>
<evidence type="ECO:0000256" key="3">
    <source>
        <dbReference type="ARBA" id="ARBA00023163"/>
    </source>
</evidence>
<evidence type="ECO:0000256" key="1">
    <source>
        <dbReference type="ARBA" id="ARBA00023015"/>
    </source>
</evidence>
<evidence type="ECO:0000259" key="4">
    <source>
        <dbReference type="PROSITE" id="PS50949"/>
    </source>
</evidence>
<feature type="domain" description="HTH gntR-type" evidence="4">
    <location>
        <begin position="15"/>
        <end position="82"/>
    </location>
</feature>
<dbReference type="PANTHER" id="PTHR43537:SF53">
    <property type="entry name" value="HTH-TYPE TRANSCRIPTIONAL REPRESSOR NANR"/>
    <property type="match status" value="1"/>
</dbReference>
<evidence type="ECO:0000313" key="5">
    <source>
        <dbReference type="EMBL" id="MBC9207215.1"/>
    </source>
</evidence>
<dbReference type="InterPro" id="IPR036390">
    <property type="entry name" value="WH_DNA-bd_sf"/>
</dbReference>
<protein>
    <submittedName>
        <fullName evidence="5">GntR family transcriptional regulator</fullName>
    </submittedName>
</protein>
<dbReference type="SUPFAM" id="SSF48008">
    <property type="entry name" value="GntR ligand-binding domain-like"/>
    <property type="match status" value="1"/>
</dbReference>
<dbReference type="EMBL" id="JACTVA010000014">
    <property type="protein sequence ID" value="MBC9207215.1"/>
    <property type="molecule type" value="Genomic_DNA"/>
</dbReference>
<dbReference type="InterPro" id="IPR036388">
    <property type="entry name" value="WH-like_DNA-bd_sf"/>
</dbReference>
<dbReference type="RefSeq" id="WP_187784378.1">
    <property type="nucleotide sequence ID" value="NZ_JACTVA010000014.1"/>
</dbReference>
<dbReference type="Pfam" id="PF00392">
    <property type="entry name" value="GntR"/>
    <property type="match status" value="1"/>
</dbReference>
<comment type="caution">
    <text evidence="5">The sequence shown here is derived from an EMBL/GenBank/DDBJ whole genome shotgun (WGS) entry which is preliminary data.</text>
</comment>
<keyword evidence="1" id="KW-0805">Transcription regulation</keyword>
<keyword evidence="2" id="KW-0238">DNA-binding</keyword>
<dbReference type="SMART" id="SM00345">
    <property type="entry name" value="HTH_GNTR"/>
    <property type="match status" value="1"/>
</dbReference>
<dbReference type="Proteomes" id="UP000626026">
    <property type="component" value="Unassembled WGS sequence"/>
</dbReference>
<evidence type="ECO:0000256" key="2">
    <source>
        <dbReference type="ARBA" id="ARBA00023125"/>
    </source>
</evidence>
<keyword evidence="6" id="KW-1185">Reference proteome</keyword>
<dbReference type="Pfam" id="PF07729">
    <property type="entry name" value="FCD"/>
    <property type="match status" value="1"/>
</dbReference>
<dbReference type="PANTHER" id="PTHR43537">
    <property type="entry name" value="TRANSCRIPTIONAL REGULATOR, GNTR FAMILY"/>
    <property type="match status" value="1"/>
</dbReference>
<proteinExistence type="predicted"/>
<evidence type="ECO:0000313" key="6">
    <source>
        <dbReference type="Proteomes" id="UP000626026"/>
    </source>
</evidence>
<gene>
    <name evidence="5" type="ORF">IBL26_10245</name>
</gene>
<name>A0ABR7RKV6_9PROT</name>
<dbReference type="PROSITE" id="PS50949">
    <property type="entry name" value="HTH_GNTR"/>
    <property type="match status" value="1"/>
</dbReference>
<dbReference type="InterPro" id="IPR000524">
    <property type="entry name" value="Tscrpt_reg_HTH_GntR"/>
</dbReference>
<dbReference type="Gene3D" id="1.10.10.10">
    <property type="entry name" value="Winged helix-like DNA-binding domain superfamily/Winged helix DNA-binding domain"/>
    <property type="match status" value="1"/>
</dbReference>
<dbReference type="Gene3D" id="1.20.120.530">
    <property type="entry name" value="GntR ligand-binding domain-like"/>
    <property type="match status" value="1"/>
</dbReference>
<dbReference type="InterPro" id="IPR011711">
    <property type="entry name" value="GntR_C"/>
</dbReference>
<organism evidence="5 6">
    <name type="scientific">Teichococcus aerophilus</name>
    <dbReference type="NCBI Taxonomy" id="1224513"/>
    <lineage>
        <taxon>Bacteria</taxon>
        <taxon>Pseudomonadati</taxon>
        <taxon>Pseudomonadota</taxon>
        <taxon>Alphaproteobacteria</taxon>
        <taxon>Acetobacterales</taxon>
        <taxon>Roseomonadaceae</taxon>
        <taxon>Roseomonas</taxon>
    </lineage>
</organism>
<dbReference type="PRINTS" id="PR00035">
    <property type="entry name" value="HTHGNTR"/>
</dbReference>
<dbReference type="CDD" id="cd07377">
    <property type="entry name" value="WHTH_GntR"/>
    <property type="match status" value="1"/>
</dbReference>
<dbReference type="SMART" id="SM00895">
    <property type="entry name" value="FCD"/>
    <property type="match status" value="1"/>
</dbReference>
<sequence length="256" mass="27903">MDPDIAPDTVSAGPGHRSSLVYRALRRAIIEQALAPGAKLPEDAIGEQFGVSRTLVREALARLASEGLVEHRPNRGAAVAYPSLEEARDVFSVRRAMEMLAVEELCGRLNPDAIARLEAHVASEEEAHRRGGLESIRLAGEFHLLLAELTGNAVLNRYINELASRCSLILAIYGRPHSSECAVSEHRDLISALAAGDAQRCRRLMDDHLGAVMERALISPRPERDIRDVLARYADAEGLLAAAPAPRTTRKRRTAS</sequence>
<accession>A0ABR7RKV6</accession>
<reference evidence="5 6" key="1">
    <citation type="journal article" date="2013" name="Int. J. Syst. Evol. Microbiol.">
        <title>Roseomonas aerophila sp. nov., isolated from air.</title>
        <authorList>
            <person name="Kim S.J."/>
            <person name="Weon H.Y."/>
            <person name="Ahn J.H."/>
            <person name="Hong S.B."/>
            <person name="Seok S.J."/>
            <person name="Whang K.S."/>
            <person name="Kwon S.W."/>
        </authorList>
    </citation>
    <scope>NUCLEOTIDE SEQUENCE [LARGE SCALE GENOMIC DNA]</scope>
    <source>
        <strain evidence="5 6">NBRC 108923</strain>
    </source>
</reference>
<dbReference type="InterPro" id="IPR008920">
    <property type="entry name" value="TF_FadR/GntR_C"/>
</dbReference>
<dbReference type="SUPFAM" id="SSF46785">
    <property type="entry name" value="Winged helix' DNA-binding domain"/>
    <property type="match status" value="1"/>
</dbReference>